<dbReference type="RefSeq" id="WP_152946332.1">
    <property type="nucleotide sequence ID" value="NZ_WHYR01000020.1"/>
</dbReference>
<accession>A0A6N7IQY7</accession>
<dbReference type="FunFam" id="3.30.300.30:FF:000008">
    <property type="entry name" value="2,3-dihydroxybenzoate-AMP ligase"/>
    <property type="match status" value="1"/>
</dbReference>
<keyword evidence="6" id="KW-1185">Reference proteome</keyword>
<evidence type="ECO:0000256" key="1">
    <source>
        <dbReference type="ARBA" id="ARBA00006432"/>
    </source>
</evidence>
<dbReference type="Gene3D" id="3.30.300.30">
    <property type="match status" value="1"/>
</dbReference>
<evidence type="ECO:0000259" key="3">
    <source>
        <dbReference type="Pfam" id="PF00501"/>
    </source>
</evidence>
<organism evidence="5 6">
    <name type="scientific">Desulfofundulus thermobenzoicus</name>
    <dbReference type="NCBI Taxonomy" id="29376"/>
    <lineage>
        <taxon>Bacteria</taxon>
        <taxon>Bacillati</taxon>
        <taxon>Bacillota</taxon>
        <taxon>Clostridia</taxon>
        <taxon>Eubacteriales</taxon>
        <taxon>Peptococcaceae</taxon>
        <taxon>Desulfofundulus</taxon>
    </lineage>
</organism>
<protein>
    <submittedName>
        <fullName evidence="5">Long-chain-fatty-acid--CoA ligase</fullName>
    </submittedName>
</protein>
<proteinExistence type="inferred from homology"/>
<sequence length="516" mass="56961">MNLAEKLAETGRLFPGGEALVHGSQRVSYARLNDQVNRLANGLKKLGLESGHRVLVALENCPEFVISFYAIMAIRGVVVPVDPFYTIYEAAVIARDATPELIICNAQNLSLYRELAGEVSIPRGIVVTGQEINPAADYSFEQILAGSSPAPPPFPAEEKRDTVVEILYTPGNTGKPKGVMLTNHNLYSNATTFARFCHLTPEDRSLLVAPAYHSGAQTCLLHASLAAGATVVILERWPGPRAVLETMEKERITYFFGTPTMYSLLVNYPEAHRYNLDSWRLAYAGGSHLSPQLFYAFSEKFGLTITEGYGLTETSPVVCSNPVDGPKKPGSVGPAFPGVEVQIVDYEDEPVPAGQVGEIIVRGPNVMKGYFNQEEETRWVMRNGWLHTGDLAYMDGDGYVFIVDRKKNVIIRGGVNIDPREVEDVLYLHPHVFDVAVVGVPDPVMGEEVMAFVMLRENAEVDAESLKEFCAGRLAPYKVPRRIQFVDDLPKTTSGKLLKRELKRIIDQLYNNNTPS</sequence>
<dbReference type="PANTHER" id="PTHR43767:SF1">
    <property type="entry name" value="NONRIBOSOMAL PEPTIDE SYNTHASE PES1 (EUROFUNG)-RELATED"/>
    <property type="match status" value="1"/>
</dbReference>
<dbReference type="GO" id="GO:0016878">
    <property type="term" value="F:acid-thiol ligase activity"/>
    <property type="evidence" value="ECO:0007669"/>
    <property type="project" value="UniProtKB-ARBA"/>
</dbReference>
<dbReference type="Pfam" id="PF00501">
    <property type="entry name" value="AMP-binding"/>
    <property type="match status" value="1"/>
</dbReference>
<dbReference type="SUPFAM" id="SSF56801">
    <property type="entry name" value="Acetyl-CoA synthetase-like"/>
    <property type="match status" value="1"/>
</dbReference>
<evidence type="ECO:0000313" key="6">
    <source>
        <dbReference type="Proteomes" id="UP000441717"/>
    </source>
</evidence>
<dbReference type="PANTHER" id="PTHR43767">
    <property type="entry name" value="LONG-CHAIN-FATTY-ACID--COA LIGASE"/>
    <property type="match status" value="1"/>
</dbReference>
<dbReference type="Gene3D" id="3.40.50.12780">
    <property type="entry name" value="N-terminal domain of ligase-like"/>
    <property type="match status" value="1"/>
</dbReference>
<dbReference type="NCBIfam" id="NF004837">
    <property type="entry name" value="PRK06187.1"/>
    <property type="match status" value="1"/>
</dbReference>
<reference evidence="5 6" key="1">
    <citation type="submission" date="2019-10" db="EMBL/GenBank/DDBJ databases">
        <title>Comparative genomics of sulfur disproportionating microorganisms.</title>
        <authorList>
            <person name="Ward L.M."/>
            <person name="Bertran E."/>
            <person name="Johnston D."/>
        </authorList>
    </citation>
    <scope>NUCLEOTIDE SEQUENCE [LARGE SCALE GENOMIC DNA]</scope>
    <source>
        <strain evidence="5 6">DSM 14055</strain>
    </source>
</reference>
<dbReference type="Proteomes" id="UP000441717">
    <property type="component" value="Unassembled WGS sequence"/>
</dbReference>
<dbReference type="InterPro" id="IPR045851">
    <property type="entry name" value="AMP-bd_C_sf"/>
</dbReference>
<evidence type="ECO:0000256" key="2">
    <source>
        <dbReference type="ARBA" id="ARBA00022598"/>
    </source>
</evidence>
<dbReference type="InterPro" id="IPR025110">
    <property type="entry name" value="AMP-bd_C"/>
</dbReference>
<comment type="caution">
    <text evidence="5">The sequence shown here is derived from an EMBL/GenBank/DDBJ whole genome shotgun (WGS) entry which is preliminary data.</text>
</comment>
<dbReference type="OrthoDB" id="9778383at2"/>
<dbReference type="InterPro" id="IPR042099">
    <property type="entry name" value="ANL_N_sf"/>
</dbReference>
<comment type="similarity">
    <text evidence="1">Belongs to the ATP-dependent AMP-binding enzyme family.</text>
</comment>
<feature type="domain" description="AMP-dependent synthetase/ligase" evidence="3">
    <location>
        <begin position="10"/>
        <end position="371"/>
    </location>
</feature>
<dbReference type="InterPro" id="IPR000873">
    <property type="entry name" value="AMP-dep_synth/lig_dom"/>
</dbReference>
<gene>
    <name evidence="5" type="ORF">GFC01_08610</name>
</gene>
<dbReference type="Pfam" id="PF13193">
    <property type="entry name" value="AMP-binding_C"/>
    <property type="match status" value="1"/>
</dbReference>
<keyword evidence="2 5" id="KW-0436">Ligase</keyword>
<evidence type="ECO:0000313" key="5">
    <source>
        <dbReference type="EMBL" id="MQL52331.1"/>
    </source>
</evidence>
<dbReference type="AlphaFoldDB" id="A0A6N7IQY7"/>
<dbReference type="CDD" id="cd05936">
    <property type="entry name" value="FC-FACS_FadD_like"/>
    <property type="match status" value="1"/>
</dbReference>
<dbReference type="EMBL" id="WHYR01000020">
    <property type="protein sequence ID" value="MQL52331.1"/>
    <property type="molecule type" value="Genomic_DNA"/>
</dbReference>
<feature type="domain" description="AMP-binding enzyme C-terminal" evidence="4">
    <location>
        <begin position="421"/>
        <end position="496"/>
    </location>
</feature>
<dbReference type="InterPro" id="IPR050237">
    <property type="entry name" value="ATP-dep_AMP-bd_enzyme"/>
</dbReference>
<evidence type="ECO:0000259" key="4">
    <source>
        <dbReference type="Pfam" id="PF13193"/>
    </source>
</evidence>
<name>A0A6N7IQY7_9FIRM</name>